<gene>
    <name evidence="1" type="ORF">DIE28_08875</name>
</gene>
<name>A0A3D8PDC9_9RHOB</name>
<dbReference type="AlphaFoldDB" id="A0A3D8PDC9"/>
<evidence type="ECO:0000313" key="2">
    <source>
        <dbReference type="Proteomes" id="UP000256679"/>
    </source>
</evidence>
<dbReference type="InterPro" id="IPR036641">
    <property type="entry name" value="HPT_dom_sf"/>
</dbReference>
<protein>
    <recommendedName>
        <fullName evidence="3">Hpt domain-containing protein</fullName>
    </recommendedName>
</protein>
<evidence type="ECO:0000313" key="1">
    <source>
        <dbReference type="EMBL" id="RDW13308.1"/>
    </source>
</evidence>
<dbReference type="SUPFAM" id="SSF47226">
    <property type="entry name" value="Histidine-containing phosphotransfer domain, HPT domain"/>
    <property type="match status" value="1"/>
</dbReference>
<accession>A0A3D8PDC9</accession>
<keyword evidence="2" id="KW-1185">Reference proteome</keyword>
<dbReference type="EMBL" id="QFCQ01000041">
    <property type="protein sequence ID" value="RDW13308.1"/>
    <property type="molecule type" value="Genomic_DNA"/>
</dbReference>
<dbReference type="Proteomes" id="UP000256679">
    <property type="component" value="Unassembled WGS sequence"/>
</dbReference>
<organism evidence="1 2">
    <name type="scientific">Paracoccus thiocyanatus</name>
    <dbReference type="NCBI Taxonomy" id="34006"/>
    <lineage>
        <taxon>Bacteria</taxon>
        <taxon>Pseudomonadati</taxon>
        <taxon>Pseudomonadota</taxon>
        <taxon>Alphaproteobacteria</taxon>
        <taxon>Rhodobacterales</taxon>
        <taxon>Paracoccaceae</taxon>
        <taxon>Paracoccus</taxon>
    </lineage>
</organism>
<sequence>MEAGMTKIAILAVDEPPRIDVQRLDQIIRELGEPAAAQVIGAALEQLALALRRTVAASQQRDPGAVVAHADQLSRLAWQVGLVTLAGVAIDVGACAERRDPAALAATTCRLERIGNRSLTELWDLPEHA</sequence>
<comment type="caution">
    <text evidence="1">The sequence shown here is derived from an EMBL/GenBank/DDBJ whole genome shotgun (WGS) entry which is preliminary data.</text>
</comment>
<proteinExistence type="predicted"/>
<dbReference type="GO" id="GO:0000160">
    <property type="term" value="P:phosphorelay signal transduction system"/>
    <property type="evidence" value="ECO:0007669"/>
    <property type="project" value="InterPro"/>
</dbReference>
<reference evidence="1 2" key="1">
    <citation type="submission" date="2018-05" db="EMBL/GenBank/DDBJ databases">
        <title>Whole genome sequencing of Paracoccus thiocyanatus SST.</title>
        <authorList>
            <person name="Ghosh W."/>
            <person name="Rameez M.J."/>
            <person name="Roy C."/>
        </authorList>
    </citation>
    <scope>NUCLEOTIDE SEQUENCE [LARGE SCALE GENOMIC DNA]</scope>
    <source>
        <strain evidence="1 2">SST</strain>
    </source>
</reference>
<evidence type="ECO:0008006" key="3">
    <source>
        <dbReference type="Google" id="ProtNLM"/>
    </source>
</evidence>